<proteinExistence type="predicted"/>
<dbReference type="Proteomes" id="UP000078228">
    <property type="component" value="Unassembled WGS sequence"/>
</dbReference>
<accession>A0A198UK37</accession>
<gene>
    <name evidence="1" type="ORF">AO384_0856</name>
</gene>
<name>A0A198UK37_MORCA</name>
<dbReference type="AlphaFoldDB" id="A0A198UK37"/>
<reference evidence="1 2" key="1">
    <citation type="journal article" date="2016" name="Genome Biol. Evol.">
        <title>Comparative Genomic Analyses of the Moraxella catarrhalis Serosensitive and Seroresistant Lineages Demonstrate Their Independent Evolution.</title>
        <authorList>
            <person name="Earl J.P."/>
            <person name="de Vries S.P."/>
            <person name="Ahmed A."/>
            <person name="Powell E."/>
            <person name="Schultz M.P."/>
            <person name="Hermans P.W."/>
            <person name="Hill D.J."/>
            <person name="Zhou Z."/>
            <person name="Constantinidou C.I."/>
            <person name="Hu F.Z."/>
            <person name="Bootsma H.J."/>
            <person name="Ehrlich G.D."/>
        </authorList>
    </citation>
    <scope>NUCLEOTIDE SEQUENCE [LARGE SCALE GENOMIC DNA]</scope>
    <source>
        <strain evidence="1 2">Z7542</strain>
    </source>
</reference>
<keyword evidence="2" id="KW-1185">Reference proteome</keyword>
<sequence length="137" mass="15502">MSGAVEVGKSQEINTNTGWTTSISLDHVGKLDHAIMKFRMKQPEEYDKAYQEAAKNLGIDPQQDYLQLESTDRLNMRDTLNPIAMQKNQTYLGQSKPTNGLPQNIGDVAAKHLKNNNEIKMHYQDAIQDSNFQPPKK</sequence>
<dbReference type="EMBL" id="LXHC01000016">
    <property type="protein sequence ID" value="OAU96695.1"/>
    <property type="molecule type" value="Genomic_DNA"/>
</dbReference>
<comment type="caution">
    <text evidence="1">The sequence shown here is derived from an EMBL/GenBank/DDBJ whole genome shotgun (WGS) entry which is preliminary data.</text>
</comment>
<evidence type="ECO:0000313" key="1">
    <source>
        <dbReference type="EMBL" id="OAU96695.1"/>
    </source>
</evidence>
<evidence type="ECO:0000313" key="2">
    <source>
        <dbReference type="Proteomes" id="UP000078228"/>
    </source>
</evidence>
<dbReference type="PATRIC" id="fig|480.237.peg.1377"/>
<protein>
    <submittedName>
        <fullName evidence="1">Uncharacterized protein</fullName>
    </submittedName>
</protein>
<organism evidence="1 2">
    <name type="scientific">Moraxella catarrhalis</name>
    <name type="common">Branhamella catarrhalis</name>
    <dbReference type="NCBI Taxonomy" id="480"/>
    <lineage>
        <taxon>Bacteria</taxon>
        <taxon>Pseudomonadati</taxon>
        <taxon>Pseudomonadota</taxon>
        <taxon>Gammaproteobacteria</taxon>
        <taxon>Moraxellales</taxon>
        <taxon>Moraxellaceae</taxon>
        <taxon>Moraxella</taxon>
    </lineage>
</organism>